<evidence type="ECO:0000313" key="1">
    <source>
        <dbReference type="EMBL" id="MCL7037620.1"/>
    </source>
</evidence>
<keyword evidence="2" id="KW-1185">Reference proteome</keyword>
<sequence length="167" mass="19286">MFTFKKMNIYDGCATFFRLSKFRLIEKYELEFRTTAQKIAWTHKQDKRHNMMKDNVALTVILETIKAEPVSDTSNHRICVANVHVSADLENTDVKLWQVGTLIENLERNVAHLKIPILICGDLNSCPRSAAHTLVIKGRVDRKHEELVNTTEELIKHLKLSHKLLPL</sequence>
<evidence type="ECO:0008006" key="3">
    <source>
        <dbReference type="Google" id="ProtNLM"/>
    </source>
</evidence>
<dbReference type="PANTHER" id="PTHR12121:SF79">
    <property type="entry name" value="CARBON CATABOLITE REPRESSOR PROTEIN 4 HOMOLOG 1-LIKE ISOFORM X1"/>
    <property type="match status" value="1"/>
</dbReference>
<dbReference type="InterPro" id="IPR036691">
    <property type="entry name" value="Endo/exonu/phosph_ase_sf"/>
</dbReference>
<dbReference type="PANTHER" id="PTHR12121">
    <property type="entry name" value="CARBON CATABOLITE REPRESSOR PROTEIN 4"/>
    <property type="match status" value="1"/>
</dbReference>
<dbReference type="Gene3D" id="3.60.10.10">
    <property type="entry name" value="Endonuclease/exonuclease/phosphatase"/>
    <property type="match status" value="1"/>
</dbReference>
<dbReference type="GO" id="GO:0000175">
    <property type="term" value="F:3'-5'-RNA exonuclease activity"/>
    <property type="evidence" value="ECO:0007669"/>
    <property type="project" value="TreeGrafter"/>
</dbReference>
<evidence type="ECO:0000313" key="2">
    <source>
        <dbReference type="Proteomes" id="UP001177140"/>
    </source>
</evidence>
<dbReference type="AlphaFoldDB" id="A0AA41SMF2"/>
<comment type="caution">
    <text evidence="1">The sequence shown here is derived from an EMBL/GenBank/DDBJ whole genome shotgun (WGS) entry which is preliminary data.</text>
</comment>
<dbReference type="EMBL" id="JAJJMA010181304">
    <property type="protein sequence ID" value="MCL7037620.1"/>
    <property type="molecule type" value="Genomic_DNA"/>
</dbReference>
<reference evidence="1" key="1">
    <citation type="submission" date="2022-03" db="EMBL/GenBank/DDBJ databases">
        <title>A functionally conserved STORR gene fusion in Papaver species that diverged 16.8 million years ago.</title>
        <authorList>
            <person name="Catania T."/>
        </authorList>
    </citation>
    <scope>NUCLEOTIDE SEQUENCE</scope>
    <source>
        <strain evidence="1">S-191538</strain>
    </source>
</reference>
<protein>
    <recommendedName>
        <fullName evidence="3">Endonuclease/exonuclease/phosphatase domain-containing protein</fullName>
    </recommendedName>
</protein>
<dbReference type="Proteomes" id="UP001177140">
    <property type="component" value="Unassembled WGS sequence"/>
</dbReference>
<dbReference type="InterPro" id="IPR050410">
    <property type="entry name" value="CCR4/nocturin_mRNA_transcr"/>
</dbReference>
<proteinExistence type="predicted"/>
<organism evidence="1 2">
    <name type="scientific">Papaver nudicaule</name>
    <name type="common">Iceland poppy</name>
    <dbReference type="NCBI Taxonomy" id="74823"/>
    <lineage>
        <taxon>Eukaryota</taxon>
        <taxon>Viridiplantae</taxon>
        <taxon>Streptophyta</taxon>
        <taxon>Embryophyta</taxon>
        <taxon>Tracheophyta</taxon>
        <taxon>Spermatophyta</taxon>
        <taxon>Magnoliopsida</taxon>
        <taxon>Ranunculales</taxon>
        <taxon>Papaveraceae</taxon>
        <taxon>Papaveroideae</taxon>
        <taxon>Papaver</taxon>
    </lineage>
</organism>
<accession>A0AA41SMF2</accession>
<feature type="non-terminal residue" evidence="1">
    <location>
        <position position="167"/>
    </location>
</feature>
<dbReference type="SUPFAM" id="SSF56219">
    <property type="entry name" value="DNase I-like"/>
    <property type="match status" value="1"/>
</dbReference>
<gene>
    <name evidence="1" type="ORF">MKW94_003122</name>
</gene>
<name>A0AA41SMF2_PAPNU</name>